<keyword evidence="1 6" id="KW-0963">Cytoplasm</keyword>
<evidence type="ECO:0000256" key="4">
    <source>
        <dbReference type="ARBA" id="ARBA00022691"/>
    </source>
</evidence>
<dbReference type="AlphaFoldDB" id="A0A448T3L2"/>
<gene>
    <name evidence="8" type="primary">yfiC</name>
    <name evidence="8" type="ORF">NCTC10643_00196</name>
</gene>
<dbReference type="EMBL" id="LR134495">
    <property type="protein sequence ID" value="VEI74559.1"/>
    <property type="molecule type" value="Genomic_DNA"/>
</dbReference>
<dbReference type="PROSITE" id="PS00092">
    <property type="entry name" value="N6_MTASE"/>
    <property type="match status" value="1"/>
</dbReference>
<comment type="catalytic activity">
    <reaction evidence="6">
        <text>adenosine(37) in tRNA1(Val) + S-adenosyl-L-methionine = N(6)-methyladenosine(37) in tRNA1(Val) + S-adenosyl-L-homocysteine + H(+)</text>
        <dbReference type="Rhea" id="RHEA:43160"/>
        <dbReference type="Rhea" id="RHEA-COMP:10369"/>
        <dbReference type="Rhea" id="RHEA-COMP:10370"/>
        <dbReference type="ChEBI" id="CHEBI:15378"/>
        <dbReference type="ChEBI" id="CHEBI:57856"/>
        <dbReference type="ChEBI" id="CHEBI:59789"/>
        <dbReference type="ChEBI" id="CHEBI:74411"/>
        <dbReference type="ChEBI" id="CHEBI:74449"/>
        <dbReference type="EC" id="2.1.1.223"/>
    </reaction>
</comment>
<dbReference type="InterPro" id="IPR029063">
    <property type="entry name" value="SAM-dependent_MTases_sf"/>
</dbReference>
<evidence type="ECO:0000259" key="7">
    <source>
        <dbReference type="Pfam" id="PF05175"/>
    </source>
</evidence>
<dbReference type="Pfam" id="PF05175">
    <property type="entry name" value="MTS"/>
    <property type="match status" value="1"/>
</dbReference>
<keyword evidence="5 6" id="KW-0819">tRNA processing</keyword>
<dbReference type="InterPro" id="IPR050210">
    <property type="entry name" value="tRNA_Adenine-N(6)_MTase"/>
</dbReference>
<keyword evidence="4 6" id="KW-0949">S-adenosyl-L-methionine</keyword>
<comment type="similarity">
    <text evidence="6">Belongs to the methyltransferase superfamily. tRNA (adenine-N(6)-)-methyltransferase family.</text>
</comment>
<dbReference type="PANTHER" id="PTHR47739">
    <property type="entry name" value="TRNA1(VAL) (ADENINE(37)-N6)-METHYLTRANSFERASE"/>
    <property type="match status" value="1"/>
</dbReference>
<evidence type="ECO:0000256" key="3">
    <source>
        <dbReference type="ARBA" id="ARBA00022679"/>
    </source>
</evidence>
<evidence type="ECO:0000256" key="1">
    <source>
        <dbReference type="ARBA" id="ARBA00022490"/>
    </source>
</evidence>
<dbReference type="GO" id="GO:0003676">
    <property type="term" value="F:nucleic acid binding"/>
    <property type="evidence" value="ECO:0007669"/>
    <property type="project" value="InterPro"/>
</dbReference>
<reference evidence="8" key="1">
    <citation type="submission" date="2018-12" db="EMBL/GenBank/DDBJ databases">
        <authorList>
            <consortium name="Pathogen Informatics"/>
        </authorList>
    </citation>
    <scope>NUCLEOTIDE SEQUENCE [LARGE SCALE GENOMIC DNA]</scope>
    <source>
        <strain evidence="8">NCTC10643</strain>
    </source>
</reference>
<dbReference type="InterPro" id="IPR002052">
    <property type="entry name" value="DNA_methylase_N6_adenine_CS"/>
</dbReference>
<keyword evidence="3 6" id="KW-0808">Transferase</keyword>
<dbReference type="GO" id="GO:0032259">
    <property type="term" value="P:methylation"/>
    <property type="evidence" value="ECO:0007669"/>
    <property type="project" value="UniProtKB-KW"/>
</dbReference>
<dbReference type="PANTHER" id="PTHR47739:SF1">
    <property type="entry name" value="TRNA1(VAL) (ADENINE(37)-N6)-METHYLTRANSFERASE"/>
    <property type="match status" value="1"/>
</dbReference>
<protein>
    <recommendedName>
        <fullName evidence="6">tRNA1(Val) (adenine(37)-N6)-methyltransferase</fullName>
        <ecNumber evidence="6">2.1.1.223</ecNumber>
    </recommendedName>
    <alternativeName>
        <fullName evidence="6">tRNA m6A37 methyltransferase</fullName>
    </alternativeName>
</protein>
<comment type="subcellular location">
    <subcellularLocation>
        <location evidence="6">Cytoplasm</location>
    </subcellularLocation>
</comment>
<dbReference type="HAMAP" id="MF_01872">
    <property type="entry name" value="tRNA_methyltr_YfiC"/>
    <property type="match status" value="1"/>
</dbReference>
<evidence type="ECO:0000256" key="6">
    <source>
        <dbReference type="HAMAP-Rule" id="MF_01872"/>
    </source>
</evidence>
<proteinExistence type="inferred from homology"/>
<keyword evidence="2 6" id="KW-0489">Methyltransferase</keyword>
<dbReference type="PRINTS" id="PR00507">
    <property type="entry name" value="N12N6MTFRASE"/>
</dbReference>
<dbReference type="GO" id="GO:0008033">
    <property type="term" value="P:tRNA processing"/>
    <property type="evidence" value="ECO:0007669"/>
    <property type="project" value="UniProtKB-UniRule"/>
</dbReference>
<feature type="domain" description="Methyltransferase small" evidence="7">
    <location>
        <begin position="36"/>
        <end position="122"/>
    </location>
</feature>
<evidence type="ECO:0000313" key="9">
    <source>
        <dbReference type="Proteomes" id="UP000271188"/>
    </source>
</evidence>
<dbReference type="EC" id="2.1.1.223" evidence="6"/>
<evidence type="ECO:0000313" key="8">
    <source>
        <dbReference type="EMBL" id="VEI74559.1"/>
    </source>
</evidence>
<dbReference type="InterPro" id="IPR007848">
    <property type="entry name" value="Small_mtfrase_dom"/>
</dbReference>
<dbReference type="Proteomes" id="UP000271188">
    <property type="component" value="Chromosome"/>
</dbReference>
<name>A0A448T3L2_MANHA</name>
<evidence type="ECO:0000256" key="5">
    <source>
        <dbReference type="ARBA" id="ARBA00022694"/>
    </source>
</evidence>
<sequence>MDMSQGFQFKQFFIQHDKCAMKVNTDGILLGAIAHIKDCQNILDLGTGSGLVALMLAQRTDDCCHITALELEPNAYQQAVENAQNSAWANRISVLQGDVMQQAFEQKFDLIVSNPPYFADSLAARTSERDLARSISHYSHLNWLAKAKSWLAENGKITLILPIAAAEKLVDQSEQIGLYCVEQWLIFTKAGKLAKRSVVNFSLNKQTCEHKELIIYDLDNCYTTEFKRLTQDFYLNF</sequence>
<accession>A0A448T3L2</accession>
<dbReference type="SUPFAM" id="SSF53335">
    <property type="entry name" value="S-adenosyl-L-methionine-dependent methyltransferases"/>
    <property type="match status" value="1"/>
</dbReference>
<comment type="function">
    <text evidence="6">Specifically methylates the adenine in position 37 of tRNA(1)(Val) (anticodon cmo5UAC).</text>
</comment>
<dbReference type="GO" id="GO:0016430">
    <property type="term" value="F:tRNA (adenine-N6)-methyltransferase activity"/>
    <property type="evidence" value="ECO:0007669"/>
    <property type="project" value="UniProtKB-UniRule"/>
</dbReference>
<dbReference type="CDD" id="cd02440">
    <property type="entry name" value="AdoMet_MTases"/>
    <property type="match status" value="1"/>
</dbReference>
<dbReference type="GO" id="GO:0005737">
    <property type="term" value="C:cytoplasm"/>
    <property type="evidence" value="ECO:0007669"/>
    <property type="project" value="UniProtKB-SubCell"/>
</dbReference>
<dbReference type="InterPro" id="IPR022882">
    <property type="entry name" value="tRNA_adenine-N6_MeTrfase"/>
</dbReference>
<dbReference type="RefSeq" id="WP_172595332.1">
    <property type="nucleotide sequence ID" value="NZ_LR134495.1"/>
</dbReference>
<dbReference type="Gene3D" id="3.40.50.150">
    <property type="entry name" value="Vaccinia Virus protein VP39"/>
    <property type="match status" value="1"/>
</dbReference>
<evidence type="ECO:0000256" key="2">
    <source>
        <dbReference type="ARBA" id="ARBA00022603"/>
    </source>
</evidence>
<organism evidence="8 9">
    <name type="scientific">Mannheimia haemolytica</name>
    <name type="common">Pasteurella haemolytica</name>
    <dbReference type="NCBI Taxonomy" id="75985"/>
    <lineage>
        <taxon>Bacteria</taxon>
        <taxon>Pseudomonadati</taxon>
        <taxon>Pseudomonadota</taxon>
        <taxon>Gammaproteobacteria</taxon>
        <taxon>Pasteurellales</taxon>
        <taxon>Pasteurellaceae</taxon>
        <taxon>Mannheimia</taxon>
    </lineage>
</organism>